<dbReference type="AlphaFoldDB" id="A0A3M8D4I0"/>
<dbReference type="EMBL" id="RHHQ01000019">
    <property type="protein sequence ID" value="RNB82798.1"/>
    <property type="molecule type" value="Genomic_DNA"/>
</dbReference>
<keyword evidence="1" id="KW-1133">Transmembrane helix</keyword>
<sequence>MNAVIGYVQRFMREEDAVTIVEMVIIVAVILIVVLPTLQNLGSAENERLEEMESKLRK</sequence>
<name>A0A3M8D4I0_9BACL</name>
<proteinExistence type="predicted"/>
<dbReference type="RefSeq" id="WP_122920295.1">
    <property type="nucleotide sequence ID" value="NZ_RHHQ01000019.1"/>
</dbReference>
<comment type="caution">
    <text evidence="2">The sequence shown here is derived from an EMBL/GenBank/DDBJ whole genome shotgun (WGS) entry which is preliminary data.</text>
</comment>
<keyword evidence="3" id="KW-1185">Reference proteome</keyword>
<organism evidence="2 3">
    <name type="scientific">Brevibacillus fluminis</name>
    <dbReference type="NCBI Taxonomy" id="511487"/>
    <lineage>
        <taxon>Bacteria</taxon>
        <taxon>Bacillati</taxon>
        <taxon>Bacillota</taxon>
        <taxon>Bacilli</taxon>
        <taxon>Bacillales</taxon>
        <taxon>Paenibacillaceae</taxon>
        <taxon>Brevibacillus</taxon>
    </lineage>
</organism>
<gene>
    <name evidence="2" type="ORF">EDM56_23150</name>
</gene>
<dbReference type="Proteomes" id="UP000271031">
    <property type="component" value="Unassembled WGS sequence"/>
</dbReference>
<evidence type="ECO:0000313" key="3">
    <source>
        <dbReference type="Proteomes" id="UP000271031"/>
    </source>
</evidence>
<evidence type="ECO:0000313" key="2">
    <source>
        <dbReference type="EMBL" id="RNB82798.1"/>
    </source>
</evidence>
<accession>A0A3M8D4I0</accession>
<evidence type="ECO:0000256" key="1">
    <source>
        <dbReference type="SAM" id="Phobius"/>
    </source>
</evidence>
<feature type="transmembrane region" description="Helical" evidence="1">
    <location>
        <begin position="20"/>
        <end position="38"/>
    </location>
</feature>
<protein>
    <submittedName>
        <fullName evidence="2">Pilus assembly protein</fullName>
    </submittedName>
</protein>
<keyword evidence="1" id="KW-0812">Transmembrane</keyword>
<keyword evidence="1" id="KW-0472">Membrane</keyword>
<reference evidence="2 3" key="1">
    <citation type="submission" date="2018-10" db="EMBL/GenBank/DDBJ databases">
        <title>Phylogenomics of Brevibacillus.</title>
        <authorList>
            <person name="Dunlap C."/>
        </authorList>
    </citation>
    <scope>NUCLEOTIDE SEQUENCE [LARGE SCALE GENOMIC DNA]</scope>
    <source>
        <strain evidence="2 3">JCM 15716</strain>
    </source>
</reference>